<proteinExistence type="predicted"/>
<comment type="caution">
    <text evidence="1">The sequence shown here is derived from an EMBL/GenBank/DDBJ whole genome shotgun (WGS) entry which is preliminary data.</text>
</comment>
<reference evidence="1 2" key="1">
    <citation type="submission" date="2016-06" db="EMBL/GenBank/DDBJ databases">
        <title>Respiratory ammonification of nitrate coupled to the oxidation of elemental sulfur in deep-sea autotrophic thermophilic bacteria.</title>
        <authorList>
            <person name="Slobodkina G.B."/>
            <person name="Mardanov A.V."/>
            <person name="Ravin N.V."/>
            <person name="Frolova A.A."/>
            <person name="Viryasiv M.B."/>
            <person name="Chernyh N.A."/>
            <person name="Bonch-Osmolovskaya E.A."/>
            <person name="Slobodkin A.I."/>
        </authorList>
    </citation>
    <scope>NUCLEOTIDE SEQUENCE [LARGE SCALE GENOMIC DNA]</scope>
    <source>
        <strain evidence="1 2">S69</strain>
    </source>
</reference>
<keyword evidence="2" id="KW-1185">Reference proteome</keyword>
<gene>
    <name evidence="1" type="ORF">DBT_1802</name>
</gene>
<dbReference type="Proteomes" id="UP000093080">
    <property type="component" value="Unassembled WGS sequence"/>
</dbReference>
<protein>
    <submittedName>
        <fullName evidence="1">Uncharacterized protein</fullName>
    </submittedName>
</protein>
<sequence>MKREKREKGEAGNLELQTLCPLATDFRYWQYLLLPSTFFLLPYVKSGKHVFFTGKI</sequence>
<evidence type="ECO:0000313" key="2">
    <source>
        <dbReference type="Proteomes" id="UP000093080"/>
    </source>
</evidence>
<accession>A0A1B9F483</accession>
<dbReference type="AlphaFoldDB" id="A0A1B9F483"/>
<name>A0A1B9F483_9BACT</name>
<dbReference type="STRING" id="1156395.DBT_1802"/>
<organism evidence="1 2">
    <name type="scientific">Dissulfuribacter thermophilus</name>
    <dbReference type="NCBI Taxonomy" id="1156395"/>
    <lineage>
        <taxon>Bacteria</taxon>
        <taxon>Pseudomonadati</taxon>
        <taxon>Thermodesulfobacteriota</taxon>
        <taxon>Dissulfuribacteria</taxon>
        <taxon>Dissulfuribacterales</taxon>
        <taxon>Dissulfuribacteraceae</taxon>
        <taxon>Dissulfuribacter</taxon>
    </lineage>
</organism>
<evidence type="ECO:0000313" key="1">
    <source>
        <dbReference type="EMBL" id="OCC14742.1"/>
    </source>
</evidence>
<dbReference type="EMBL" id="MAGO01000009">
    <property type="protein sequence ID" value="OCC14742.1"/>
    <property type="molecule type" value="Genomic_DNA"/>
</dbReference>